<reference evidence="1" key="1">
    <citation type="submission" date="2023-04" db="EMBL/GenBank/DDBJ databases">
        <title>Candida boidinii NBRC 1967.</title>
        <authorList>
            <person name="Ichikawa N."/>
            <person name="Sato H."/>
            <person name="Tonouchi N."/>
        </authorList>
    </citation>
    <scope>NUCLEOTIDE SEQUENCE</scope>
    <source>
        <strain evidence="1">NBRC 1967</strain>
    </source>
</reference>
<dbReference type="EMBL" id="BSXV01001304">
    <property type="protein sequence ID" value="GME92390.1"/>
    <property type="molecule type" value="Genomic_DNA"/>
</dbReference>
<evidence type="ECO:0000313" key="2">
    <source>
        <dbReference type="Proteomes" id="UP001165101"/>
    </source>
</evidence>
<dbReference type="Proteomes" id="UP001165101">
    <property type="component" value="Unassembled WGS sequence"/>
</dbReference>
<protein>
    <submittedName>
        <fullName evidence="1">Unnamed protein product</fullName>
    </submittedName>
</protein>
<sequence length="231" mass="26323">MGTFTGWRKMIALNGPNPKDGSFGVQIALPTGTHRFKFVVDNEVRISNFIPTATDSSGHFVNYLEVVPPSQEEERLWTQRTKSKSSLRTLDSKLGLTRDDDDMGDGYSRYHDEEEFPQDQKIEYITSIPPIFIDPKVMEEYYTTLDNNQRHGGHNQQWLIPPQLPPHLENVILNGYNTQDKDNTSGALNIPNHVVLNHLATTSIKHNTLAVASVVRYKRKYVTQILYAPLQ</sequence>
<organism evidence="1 2">
    <name type="scientific">Candida boidinii</name>
    <name type="common">Yeast</name>
    <dbReference type="NCBI Taxonomy" id="5477"/>
    <lineage>
        <taxon>Eukaryota</taxon>
        <taxon>Fungi</taxon>
        <taxon>Dikarya</taxon>
        <taxon>Ascomycota</taxon>
        <taxon>Saccharomycotina</taxon>
        <taxon>Pichiomycetes</taxon>
        <taxon>Pichiales</taxon>
        <taxon>Pichiaceae</taxon>
        <taxon>Ogataea</taxon>
        <taxon>Ogataea/Candida clade</taxon>
    </lineage>
</organism>
<accession>A0ACB5TPH8</accession>
<name>A0ACB5TPH8_CANBO</name>
<gene>
    <name evidence="1" type="ORF">Cboi01_000272700</name>
</gene>
<keyword evidence="2" id="KW-1185">Reference proteome</keyword>
<proteinExistence type="predicted"/>
<evidence type="ECO:0000313" key="1">
    <source>
        <dbReference type="EMBL" id="GME92390.1"/>
    </source>
</evidence>
<comment type="caution">
    <text evidence="1">The sequence shown here is derived from an EMBL/GenBank/DDBJ whole genome shotgun (WGS) entry which is preliminary data.</text>
</comment>